<dbReference type="Gene3D" id="1.20.1280.50">
    <property type="match status" value="1"/>
</dbReference>
<evidence type="ECO:0000313" key="3">
    <source>
        <dbReference type="EMBL" id="KAJ5732321.1"/>
    </source>
</evidence>
<evidence type="ECO:0000259" key="2">
    <source>
        <dbReference type="PROSITE" id="PS50181"/>
    </source>
</evidence>
<evidence type="ECO:0000256" key="1">
    <source>
        <dbReference type="SAM" id="MobiDB-lite"/>
    </source>
</evidence>
<dbReference type="Proteomes" id="UP001215712">
    <property type="component" value="Unassembled WGS sequence"/>
</dbReference>
<dbReference type="PROSITE" id="PS50181">
    <property type="entry name" value="FBOX"/>
    <property type="match status" value="1"/>
</dbReference>
<keyword evidence="4" id="KW-1185">Reference proteome</keyword>
<dbReference type="SUPFAM" id="SSF81383">
    <property type="entry name" value="F-box domain"/>
    <property type="match status" value="1"/>
</dbReference>
<feature type="domain" description="F-box" evidence="2">
    <location>
        <begin position="145"/>
        <end position="191"/>
    </location>
</feature>
<feature type="compositionally biased region" description="Polar residues" evidence="1">
    <location>
        <begin position="239"/>
        <end position="250"/>
    </location>
</feature>
<reference evidence="3" key="2">
    <citation type="submission" date="2023-01" db="EMBL/GenBank/DDBJ databases">
        <authorList>
            <person name="Petersen C."/>
        </authorList>
    </citation>
    <scope>NUCLEOTIDE SEQUENCE</scope>
    <source>
        <strain evidence="3">IBT 17514</strain>
    </source>
</reference>
<reference evidence="3" key="1">
    <citation type="journal article" date="2023" name="IMA Fungus">
        <title>Comparative genomic study of the Penicillium genus elucidates a diverse pangenome and 15 lateral gene transfer events.</title>
        <authorList>
            <person name="Petersen C."/>
            <person name="Sorensen T."/>
            <person name="Nielsen M.R."/>
            <person name="Sondergaard T.E."/>
            <person name="Sorensen J.L."/>
            <person name="Fitzpatrick D.A."/>
            <person name="Frisvad J.C."/>
            <person name="Nielsen K.L."/>
        </authorList>
    </citation>
    <scope>NUCLEOTIDE SEQUENCE</scope>
    <source>
        <strain evidence="3">IBT 17514</strain>
    </source>
</reference>
<evidence type="ECO:0000313" key="4">
    <source>
        <dbReference type="Proteomes" id="UP001215712"/>
    </source>
</evidence>
<dbReference type="EMBL" id="JAQJAN010000004">
    <property type="protein sequence ID" value="KAJ5732321.1"/>
    <property type="molecule type" value="Genomic_DNA"/>
</dbReference>
<protein>
    <recommendedName>
        <fullName evidence="2">F-box domain-containing protein</fullName>
    </recommendedName>
</protein>
<dbReference type="InterPro" id="IPR036047">
    <property type="entry name" value="F-box-like_dom_sf"/>
</dbReference>
<organism evidence="3 4">
    <name type="scientific">Penicillium malachiteum</name>
    <dbReference type="NCBI Taxonomy" id="1324776"/>
    <lineage>
        <taxon>Eukaryota</taxon>
        <taxon>Fungi</taxon>
        <taxon>Dikarya</taxon>
        <taxon>Ascomycota</taxon>
        <taxon>Pezizomycotina</taxon>
        <taxon>Eurotiomycetes</taxon>
        <taxon>Eurotiomycetidae</taxon>
        <taxon>Eurotiales</taxon>
        <taxon>Aspergillaceae</taxon>
        <taxon>Penicillium</taxon>
    </lineage>
</organism>
<gene>
    <name evidence="3" type="ORF">N7493_003802</name>
</gene>
<comment type="caution">
    <text evidence="3">The sequence shown here is derived from an EMBL/GenBank/DDBJ whole genome shotgun (WGS) entry which is preliminary data.</text>
</comment>
<dbReference type="AlphaFoldDB" id="A0AAD6MY07"/>
<accession>A0AAD6MY07</accession>
<name>A0AAD6MY07_9EURO</name>
<proteinExistence type="predicted"/>
<sequence>MQVWAPRAEFSQFVIETLFSGEPPEHQSHFKENHGDISIFHSACWDHLTRFFGTIDLDLKSILDIFSDIQFRRYFLPDTIKGKDSTSLTVNQEIRGFFLLIPIKASWNPLLPTRPVFMTRNYHLVSPSLIKRRERLATTHKEYQRDPFDRLPTEIKLEITEFMSTNDYLHLRQVSRAMFSLFDSPAFWRARFRTHSDRGYLEFLADPNVEGNWDTLEAEDWRKIYRQTSIRGTVAGPPTKSTKGTKNPSSKGRPAGSKWIHSRHGVWIKMKWLQTQLEISNMMTEIANEVSQFELVNTDINIKWYWQIEQAPFWDSSTSSSSSNSSTGNFNNMNLCRPPYYRCYLHDKSSSHVSIQKLVLHESVTQIGFWVAAFDDQTYITGLELISDEESIPNGTMGYRSSNTELFTVDIGSAEELRGFQVYSINKFISGVRLYIGPQAESIPGKSLKFRSSEWVSESPQSNSRSNIDYYGKSSGKRIVGLGASFSVS</sequence>
<dbReference type="InterPro" id="IPR001810">
    <property type="entry name" value="F-box_dom"/>
</dbReference>
<dbReference type="SMART" id="SM00256">
    <property type="entry name" value="FBOX"/>
    <property type="match status" value="1"/>
</dbReference>
<feature type="region of interest" description="Disordered" evidence="1">
    <location>
        <begin position="232"/>
        <end position="258"/>
    </location>
</feature>
<dbReference type="Pfam" id="PF12937">
    <property type="entry name" value="F-box-like"/>
    <property type="match status" value="1"/>
</dbReference>